<protein>
    <submittedName>
        <fullName evidence="1">Gliding motility lipoprotein GldD</fullName>
    </submittedName>
</protein>
<keyword evidence="1" id="KW-0449">Lipoprotein</keyword>
<organism evidence="1 2">
    <name type="scientific">Candidatus Gallipaludibacter merdavium</name>
    <dbReference type="NCBI Taxonomy" id="2840839"/>
    <lineage>
        <taxon>Bacteria</taxon>
        <taxon>Pseudomonadati</taxon>
        <taxon>Bacteroidota</taxon>
        <taxon>Bacteroidia</taxon>
        <taxon>Bacteroidales</taxon>
        <taxon>Candidatus Gallipaludibacter</taxon>
    </lineage>
</organism>
<accession>A0A9D9N524</accession>
<dbReference type="Pfam" id="PF25593">
    <property type="entry name" value="GldD_lipo"/>
    <property type="match status" value="1"/>
</dbReference>
<evidence type="ECO:0000313" key="1">
    <source>
        <dbReference type="EMBL" id="MBO8460475.1"/>
    </source>
</evidence>
<reference evidence="1" key="1">
    <citation type="submission" date="2020-10" db="EMBL/GenBank/DDBJ databases">
        <authorList>
            <person name="Gilroy R."/>
        </authorList>
    </citation>
    <scope>NUCLEOTIDE SEQUENCE</scope>
    <source>
        <strain evidence="1">G3-3990</strain>
    </source>
</reference>
<sequence length="201" mass="23217">MKRRGRQKKNRVLLVVLMAVLLSVSCGKRYVPRPYGYWRIEIPDTAYTAFAEDTLPYAFDLSDNAIAEPIKGDNGERCWINVKYPTLNATLHCSYKPVKNNLGMLSDETQKFVYKHAMKAEAIPEQGYEHPEKHVYGVYYELQGNTASPIQFVLTDSTANFFRAALYFNARPNQDSIQPVLDYMRGDIIRMIESFEWKDVK</sequence>
<dbReference type="PROSITE" id="PS51257">
    <property type="entry name" value="PROKAR_LIPOPROTEIN"/>
    <property type="match status" value="1"/>
</dbReference>
<evidence type="ECO:0000313" key="2">
    <source>
        <dbReference type="Proteomes" id="UP000823641"/>
    </source>
</evidence>
<dbReference type="Proteomes" id="UP000823641">
    <property type="component" value="Unassembled WGS sequence"/>
</dbReference>
<dbReference type="InterPro" id="IPR019850">
    <property type="entry name" value="GldD-like"/>
</dbReference>
<dbReference type="EMBL" id="JADIMG010000086">
    <property type="protein sequence ID" value="MBO8460475.1"/>
    <property type="molecule type" value="Genomic_DNA"/>
</dbReference>
<proteinExistence type="predicted"/>
<gene>
    <name evidence="1" type="primary">gldD</name>
    <name evidence="1" type="ORF">IAA73_09110</name>
</gene>
<comment type="caution">
    <text evidence="1">The sequence shown here is derived from an EMBL/GenBank/DDBJ whole genome shotgun (WGS) entry which is preliminary data.</text>
</comment>
<name>A0A9D9N524_9BACT</name>
<dbReference type="NCBIfam" id="TIGR03512">
    <property type="entry name" value="GldD_lipo"/>
    <property type="match status" value="1"/>
</dbReference>
<reference evidence="1" key="2">
    <citation type="journal article" date="2021" name="PeerJ">
        <title>Extensive microbial diversity within the chicken gut microbiome revealed by metagenomics and culture.</title>
        <authorList>
            <person name="Gilroy R."/>
            <person name="Ravi A."/>
            <person name="Getino M."/>
            <person name="Pursley I."/>
            <person name="Horton D.L."/>
            <person name="Alikhan N.F."/>
            <person name="Baker D."/>
            <person name="Gharbi K."/>
            <person name="Hall N."/>
            <person name="Watson M."/>
            <person name="Adriaenssens E.M."/>
            <person name="Foster-Nyarko E."/>
            <person name="Jarju S."/>
            <person name="Secka A."/>
            <person name="Antonio M."/>
            <person name="Oren A."/>
            <person name="Chaudhuri R.R."/>
            <person name="La Ragione R."/>
            <person name="Hildebrand F."/>
            <person name="Pallen M.J."/>
        </authorList>
    </citation>
    <scope>NUCLEOTIDE SEQUENCE</scope>
    <source>
        <strain evidence="1">G3-3990</strain>
    </source>
</reference>
<dbReference type="AlphaFoldDB" id="A0A9D9N524"/>